<proteinExistence type="predicted"/>
<evidence type="ECO:0000313" key="1">
    <source>
        <dbReference type="EMBL" id="KOB86922.1"/>
    </source>
</evidence>
<dbReference type="EMBL" id="DS016405">
    <property type="protein sequence ID" value="KOB86922.1"/>
    <property type="molecule type" value="Genomic_DNA"/>
</dbReference>
<gene>
    <name evidence="1" type="ORF">PFDG_02784</name>
</gene>
<organism evidence="1 2">
    <name type="scientific">Plasmodium falciparum (isolate Dd2)</name>
    <dbReference type="NCBI Taxonomy" id="57267"/>
    <lineage>
        <taxon>Eukaryota</taxon>
        <taxon>Sar</taxon>
        <taxon>Alveolata</taxon>
        <taxon>Apicomplexa</taxon>
        <taxon>Aconoidasida</taxon>
        <taxon>Haemosporida</taxon>
        <taxon>Plasmodiidae</taxon>
        <taxon>Plasmodium</taxon>
        <taxon>Plasmodium (Laverania)</taxon>
    </lineage>
</organism>
<evidence type="ECO:0000313" key="2">
    <source>
        <dbReference type="Proteomes" id="UP000054282"/>
    </source>
</evidence>
<accession>A0A0L7M234</accession>
<reference evidence="2" key="1">
    <citation type="submission" date="2006-09" db="EMBL/GenBank/DDBJ databases">
        <title>Annotation of Plasmodium falciparum Dd2.</title>
        <authorList>
            <consortium name="The Broad Institute Genome Sequencing Platform"/>
            <person name="Volkman S.K."/>
            <person name="Neafsey D.E."/>
            <person name="Dash A.P."/>
            <person name="Chitnis C.E."/>
            <person name="Hartl D.L."/>
            <person name="Young S.K."/>
            <person name="Zeng Q."/>
            <person name="Koehrsen M."/>
            <person name="Alvarado L."/>
            <person name="Berlin A."/>
            <person name="Borenstein D."/>
            <person name="Chapman S.B."/>
            <person name="Chen Z."/>
            <person name="Engels R."/>
            <person name="Freedman E."/>
            <person name="Gellesch M."/>
            <person name="Goldberg J."/>
            <person name="Griggs A."/>
            <person name="Gujja S."/>
            <person name="Heilman E.R."/>
            <person name="Heiman D.I."/>
            <person name="Howarth C."/>
            <person name="Jen D."/>
            <person name="Larson L."/>
            <person name="Mehta T."/>
            <person name="Neiman D."/>
            <person name="Park D."/>
            <person name="Pearson M."/>
            <person name="Roberts A."/>
            <person name="Saif S."/>
            <person name="Shea T."/>
            <person name="Shenoy N."/>
            <person name="Sisk P."/>
            <person name="Stolte C."/>
            <person name="Sykes S."/>
            <person name="Walk T."/>
            <person name="White J."/>
            <person name="Yandava C."/>
            <person name="Haas B."/>
            <person name="Henn M.R."/>
            <person name="Nusbaum C."/>
            <person name="Birren B."/>
        </authorList>
    </citation>
    <scope>NUCLEOTIDE SEQUENCE [LARGE SCALE GENOMIC DNA]</scope>
</reference>
<sequence length="17" mass="1966">MGDRCLYINTTIQGFFS</sequence>
<dbReference type="KEGG" id="pfd:PFDG_02784"/>
<protein>
    <submittedName>
        <fullName evidence="1">Uncharacterized protein</fullName>
    </submittedName>
</protein>
<reference evidence="2" key="2">
    <citation type="submission" date="2006-09" db="EMBL/GenBank/DDBJ databases">
        <title>The genome sequence of Plasmodium falciparum Dd2.</title>
        <authorList>
            <consortium name="The Broad Institute Genome Sequencing Platform"/>
            <person name="Birren B."/>
            <person name="Lander E."/>
            <person name="Galagan J."/>
            <person name="Nusbaum C."/>
            <person name="Devon K."/>
            <person name="Henn M."/>
            <person name="Jaffe D."/>
            <person name="Butler J."/>
            <person name="Alvarez P."/>
            <person name="Gnerre S."/>
            <person name="Grabherr M."/>
            <person name="Kleber M."/>
            <person name="Mauceli E."/>
            <person name="Brockman W."/>
            <person name="MacCallum I.A."/>
            <person name="Rounsley S."/>
            <person name="Young S."/>
            <person name="LaButti K."/>
            <person name="Pushparaj V."/>
            <person name="DeCaprio D."/>
            <person name="Crawford M."/>
            <person name="Koehrsen M."/>
            <person name="Engels R."/>
            <person name="Montgomery P."/>
            <person name="Pearson M."/>
            <person name="Howarth C."/>
            <person name="Larson L."/>
            <person name="Luoma S."/>
            <person name="White J."/>
            <person name="Kodira C."/>
            <person name="Zeng Q."/>
            <person name="O'Leary S."/>
            <person name="Yandava C."/>
            <person name="Alvarado L."/>
            <person name="Wirth D."/>
            <person name="Volkman S."/>
            <person name="Hartl D."/>
        </authorList>
    </citation>
    <scope>NUCLEOTIDE SEQUENCE [LARGE SCALE GENOMIC DNA]</scope>
</reference>
<name>A0A0L7M234_PLAF4</name>
<dbReference type="Proteomes" id="UP000054282">
    <property type="component" value="Unassembled WGS sequence"/>
</dbReference>
<dbReference type="AlphaFoldDB" id="A0A0L7M234"/>